<reference evidence="2" key="1">
    <citation type="journal article" date="2021" name="New Phytol.">
        <title>Evolutionary innovations through gain and loss of genes in the ectomycorrhizal Boletales.</title>
        <authorList>
            <person name="Wu G."/>
            <person name="Miyauchi S."/>
            <person name="Morin E."/>
            <person name="Kuo A."/>
            <person name="Drula E."/>
            <person name="Varga T."/>
            <person name="Kohler A."/>
            <person name="Feng B."/>
            <person name="Cao Y."/>
            <person name="Lipzen A."/>
            <person name="Daum C."/>
            <person name="Hundley H."/>
            <person name="Pangilinan J."/>
            <person name="Johnson J."/>
            <person name="Barry K."/>
            <person name="LaButti K."/>
            <person name="Ng V."/>
            <person name="Ahrendt S."/>
            <person name="Min B."/>
            <person name="Choi I.G."/>
            <person name="Park H."/>
            <person name="Plett J.M."/>
            <person name="Magnuson J."/>
            <person name="Spatafora J.W."/>
            <person name="Nagy L.G."/>
            <person name="Henrissat B."/>
            <person name="Grigoriev I.V."/>
            <person name="Yang Z.L."/>
            <person name="Xu J."/>
            <person name="Martin F.M."/>
        </authorList>
    </citation>
    <scope>NUCLEOTIDE SEQUENCE</scope>
    <source>
        <strain evidence="2">KKN 215</strain>
    </source>
</reference>
<proteinExistence type="predicted"/>
<dbReference type="EMBL" id="JAEVFJ010000002">
    <property type="protein sequence ID" value="KAH8107118.1"/>
    <property type="molecule type" value="Genomic_DNA"/>
</dbReference>
<feature type="compositionally biased region" description="Basic and acidic residues" evidence="1">
    <location>
        <begin position="106"/>
        <end position="118"/>
    </location>
</feature>
<protein>
    <submittedName>
        <fullName evidence="2">Uncharacterized protein</fullName>
    </submittedName>
</protein>
<evidence type="ECO:0000313" key="2">
    <source>
        <dbReference type="EMBL" id="KAH8107118.1"/>
    </source>
</evidence>
<sequence>MSASEERNSNELYTRTEEPDRLDGMDEDGDAPQPVLPEPKLLDLELPQSELDLTMTIDSIFAEMANSASEPEHKVHKRASNVMKLSQENESLKEQLRAMTERLEAAERKQRELEETKKRSNNATS</sequence>
<dbReference type="Proteomes" id="UP000813824">
    <property type="component" value="Unassembled WGS sequence"/>
</dbReference>
<name>A0A8K0XV24_9AGAR</name>
<dbReference type="OrthoDB" id="3254913at2759"/>
<dbReference type="AlphaFoldDB" id="A0A8K0XV24"/>
<evidence type="ECO:0000256" key="1">
    <source>
        <dbReference type="SAM" id="MobiDB-lite"/>
    </source>
</evidence>
<feature type="region of interest" description="Disordered" evidence="1">
    <location>
        <begin position="106"/>
        <end position="125"/>
    </location>
</feature>
<accession>A0A8K0XV24</accession>
<organism evidence="2 3">
    <name type="scientific">Cristinia sonorae</name>
    <dbReference type="NCBI Taxonomy" id="1940300"/>
    <lineage>
        <taxon>Eukaryota</taxon>
        <taxon>Fungi</taxon>
        <taxon>Dikarya</taxon>
        <taxon>Basidiomycota</taxon>
        <taxon>Agaricomycotina</taxon>
        <taxon>Agaricomycetes</taxon>
        <taxon>Agaricomycetidae</taxon>
        <taxon>Agaricales</taxon>
        <taxon>Pleurotineae</taxon>
        <taxon>Stephanosporaceae</taxon>
        <taxon>Cristinia</taxon>
    </lineage>
</organism>
<evidence type="ECO:0000313" key="3">
    <source>
        <dbReference type="Proteomes" id="UP000813824"/>
    </source>
</evidence>
<feature type="region of interest" description="Disordered" evidence="1">
    <location>
        <begin position="1"/>
        <end position="38"/>
    </location>
</feature>
<gene>
    <name evidence="2" type="ORF">BXZ70DRAFT_916485</name>
</gene>
<comment type="caution">
    <text evidence="2">The sequence shown here is derived from an EMBL/GenBank/DDBJ whole genome shotgun (WGS) entry which is preliminary data.</text>
</comment>
<feature type="compositionally biased region" description="Basic and acidic residues" evidence="1">
    <location>
        <begin position="1"/>
        <end position="24"/>
    </location>
</feature>
<keyword evidence="3" id="KW-1185">Reference proteome</keyword>